<dbReference type="EMBL" id="AZFZ01000014">
    <property type="protein sequence ID" value="KRM44421.1"/>
    <property type="molecule type" value="Genomic_DNA"/>
</dbReference>
<dbReference type="RefSeq" id="WP_054733520.1">
    <property type="nucleotide sequence ID" value="NZ_AZFZ01000014.1"/>
</dbReference>
<dbReference type="PATRIC" id="fig|1423786.4.peg.571"/>
<dbReference type="Proteomes" id="UP000051010">
    <property type="component" value="Unassembled WGS sequence"/>
</dbReference>
<protein>
    <submittedName>
        <fullName evidence="2">Phosphatidylglycerophosphatase A</fullName>
    </submittedName>
</protein>
<dbReference type="InterPro" id="IPR036681">
    <property type="entry name" value="PgpA-like_sf"/>
</dbReference>
<name>A0A0R1YR92_9LACO</name>
<dbReference type="AlphaFoldDB" id="A0A0R1YR92"/>
<dbReference type="CDD" id="cd06971">
    <property type="entry name" value="PgpA"/>
    <property type="match status" value="1"/>
</dbReference>
<dbReference type="InterPro" id="IPR007686">
    <property type="entry name" value="YutG/PgpA"/>
</dbReference>
<dbReference type="Pfam" id="PF04608">
    <property type="entry name" value="PgpA"/>
    <property type="match status" value="1"/>
</dbReference>
<dbReference type="InterPro" id="IPR026038">
    <property type="entry name" value="Put_PGPase"/>
</dbReference>
<dbReference type="SUPFAM" id="SSF101307">
    <property type="entry name" value="YutG-like"/>
    <property type="match status" value="1"/>
</dbReference>
<evidence type="ECO:0000313" key="2">
    <source>
        <dbReference type="EMBL" id="KRM44421.1"/>
    </source>
</evidence>
<sequence>MNNKDFKFPDTKAYEFVIETLRKRGVVPDDISKMAMELQKNYIPNLSLDEVRKDTNDVLHKREVLNNAMVGLELDRLATQGLLKEPLESIIMNDSGVFGVDEGIALNIANIYGTIGITNYGYVDKDKSGIVRKLDEAKDGQSNTFIDDIVGAIASAVSAKIAHRNN</sequence>
<dbReference type="GO" id="GO:0006629">
    <property type="term" value="P:lipid metabolic process"/>
    <property type="evidence" value="ECO:0007669"/>
    <property type="project" value="InterPro"/>
</dbReference>
<proteinExistence type="predicted"/>
<dbReference type="PIRSF" id="PIRSF019587">
    <property type="entry name" value="PGPase"/>
    <property type="match status" value="1"/>
</dbReference>
<feature type="domain" description="YutG/PgpA" evidence="1">
    <location>
        <begin position="30"/>
        <end position="162"/>
    </location>
</feature>
<reference evidence="2 3" key="1">
    <citation type="journal article" date="2015" name="Genome Announc.">
        <title>Expanding the biotechnology potential of lactobacilli through comparative genomics of 213 strains and associated genera.</title>
        <authorList>
            <person name="Sun Z."/>
            <person name="Harris H.M."/>
            <person name="McCann A."/>
            <person name="Guo C."/>
            <person name="Argimon S."/>
            <person name="Zhang W."/>
            <person name="Yang X."/>
            <person name="Jeffery I.B."/>
            <person name="Cooney J.C."/>
            <person name="Kagawa T.F."/>
            <person name="Liu W."/>
            <person name="Song Y."/>
            <person name="Salvetti E."/>
            <person name="Wrobel A."/>
            <person name="Rasinkangas P."/>
            <person name="Parkhill J."/>
            <person name="Rea M.C."/>
            <person name="O'Sullivan O."/>
            <person name="Ritari J."/>
            <person name="Douillard F.P."/>
            <person name="Paul Ross R."/>
            <person name="Yang R."/>
            <person name="Briner A.E."/>
            <person name="Felis G.E."/>
            <person name="de Vos W.M."/>
            <person name="Barrangou R."/>
            <person name="Klaenhammer T.R."/>
            <person name="Caufield P.W."/>
            <person name="Cui Y."/>
            <person name="Zhang H."/>
            <person name="O'Toole P.W."/>
        </authorList>
    </citation>
    <scope>NUCLEOTIDE SEQUENCE [LARGE SCALE GENOMIC DNA]</scope>
    <source>
        <strain evidence="2 3">DSM 18390</strain>
    </source>
</reference>
<dbReference type="GO" id="GO:0008962">
    <property type="term" value="F:phosphatidylglycerophosphatase activity"/>
    <property type="evidence" value="ECO:0007669"/>
    <property type="project" value="InterPro"/>
</dbReference>
<evidence type="ECO:0000259" key="1">
    <source>
        <dbReference type="Pfam" id="PF04608"/>
    </source>
</evidence>
<dbReference type="Gene3D" id="1.10.3760.10">
    <property type="entry name" value="PgpA-like"/>
    <property type="match status" value="1"/>
</dbReference>
<organism evidence="2 3">
    <name type="scientific">Lentilactobacillus parafarraginis DSM 18390 = JCM 14109</name>
    <dbReference type="NCBI Taxonomy" id="1423786"/>
    <lineage>
        <taxon>Bacteria</taxon>
        <taxon>Bacillati</taxon>
        <taxon>Bacillota</taxon>
        <taxon>Bacilli</taxon>
        <taxon>Lactobacillales</taxon>
        <taxon>Lactobacillaceae</taxon>
        <taxon>Lentilactobacillus</taxon>
    </lineage>
</organism>
<comment type="caution">
    <text evidence="2">The sequence shown here is derived from an EMBL/GenBank/DDBJ whole genome shotgun (WGS) entry which is preliminary data.</text>
</comment>
<evidence type="ECO:0000313" key="3">
    <source>
        <dbReference type="Proteomes" id="UP000051010"/>
    </source>
</evidence>
<gene>
    <name evidence="2" type="ORF">FD47_GL000548</name>
</gene>
<accession>A0A0R1YR92</accession>